<accession>A0A2P4XGL0</accession>
<keyword evidence="1" id="KW-0547">Nucleotide-binding</keyword>
<name>A0A2P4XGL0_9STRA</name>
<keyword evidence="1" id="KW-0067">ATP-binding</keyword>
<keyword evidence="2" id="KW-1185">Reference proteome</keyword>
<dbReference type="GO" id="GO:0004386">
    <property type="term" value="F:helicase activity"/>
    <property type="evidence" value="ECO:0007669"/>
    <property type="project" value="UniProtKB-KW"/>
</dbReference>
<dbReference type="AlphaFoldDB" id="A0A2P4XGL0"/>
<gene>
    <name evidence="1" type="ORF">PHPALM_19745</name>
</gene>
<protein>
    <submittedName>
        <fullName evidence="1">Helitron helicase-like protein</fullName>
    </submittedName>
</protein>
<keyword evidence="1" id="KW-0347">Helicase</keyword>
<dbReference type="OrthoDB" id="1728974at2759"/>
<reference evidence="1 2" key="1">
    <citation type="journal article" date="2017" name="Genome Biol. Evol.">
        <title>Phytophthora megakarya and P. palmivora, closely related causal agents of cacao black pod rot, underwent increases in genome sizes and gene numbers by different mechanisms.</title>
        <authorList>
            <person name="Ali S.S."/>
            <person name="Shao J."/>
            <person name="Lary D.J."/>
            <person name="Kronmiller B."/>
            <person name="Shen D."/>
            <person name="Strem M.D."/>
            <person name="Amoako-Attah I."/>
            <person name="Akrofi A.Y."/>
            <person name="Begoude B.A."/>
            <person name="Ten Hoopen G.M."/>
            <person name="Coulibaly K."/>
            <person name="Kebe B.I."/>
            <person name="Melnick R.L."/>
            <person name="Guiltinan M.J."/>
            <person name="Tyler B.M."/>
            <person name="Meinhardt L.W."/>
            <person name="Bailey B.A."/>
        </authorList>
    </citation>
    <scope>NUCLEOTIDE SEQUENCE [LARGE SCALE GENOMIC DNA]</scope>
    <source>
        <strain evidence="2">sbr112.9</strain>
    </source>
</reference>
<organism evidence="1 2">
    <name type="scientific">Phytophthora palmivora</name>
    <dbReference type="NCBI Taxonomy" id="4796"/>
    <lineage>
        <taxon>Eukaryota</taxon>
        <taxon>Sar</taxon>
        <taxon>Stramenopiles</taxon>
        <taxon>Oomycota</taxon>
        <taxon>Peronosporomycetes</taxon>
        <taxon>Peronosporales</taxon>
        <taxon>Peronosporaceae</taxon>
        <taxon>Phytophthora</taxon>
    </lineage>
</organism>
<evidence type="ECO:0000313" key="1">
    <source>
        <dbReference type="EMBL" id="POM64690.1"/>
    </source>
</evidence>
<proteinExistence type="predicted"/>
<dbReference type="EMBL" id="NCKW01011062">
    <property type="protein sequence ID" value="POM64690.1"/>
    <property type="molecule type" value="Genomic_DNA"/>
</dbReference>
<evidence type="ECO:0000313" key="2">
    <source>
        <dbReference type="Proteomes" id="UP000237271"/>
    </source>
</evidence>
<dbReference type="Proteomes" id="UP000237271">
    <property type="component" value="Unassembled WGS sequence"/>
</dbReference>
<comment type="caution">
    <text evidence="1">The sequence shown here is derived from an EMBL/GenBank/DDBJ whole genome shotgun (WGS) entry which is preliminary data.</text>
</comment>
<sequence>MLYSRRWRSTGRPICGRKECDNETVNQWVLPILICATSKAIKYIYNYVYKGADVIMVTIEGEIQGHSLNEILQYLLARYILPVEACMRLFKHPTQGSTHNVVKLAIHLPEQSAATYRAHASNAQIRRSGWKMLYKDIPTVYRWDKKSKWWAQYKNTFLLSVASYMFLHKIQNGFTCDCYCVIETGLLPSKI</sequence>
<keyword evidence="1" id="KW-0378">Hydrolase</keyword>